<evidence type="ECO:0000256" key="2">
    <source>
        <dbReference type="ARBA" id="ARBA00012417"/>
    </source>
</evidence>
<evidence type="ECO:0000313" key="10">
    <source>
        <dbReference type="EMBL" id="GHP00864.1"/>
    </source>
</evidence>
<dbReference type="AlphaFoldDB" id="A0A8J3IUI4"/>
<dbReference type="Gene3D" id="1.10.150.20">
    <property type="entry name" value="5' to 3' exonuclease, C-terminal subdomain"/>
    <property type="match status" value="1"/>
</dbReference>
<keyword evidence="11" id="KW-1185">Reference proteome</keyword>
<dbReference type="InterPro" id="IPR036397">
    <property type="entry name" value="RNaseH_sf"/>
</dbReference>
<dbReference type="InterPro" id="IPR002298">
    <property type="entry name" value="DNA_polymerase_A"/>
</dbReference>
<evidence type="ECO:0000313" key="11">
    <source>
        <dbReference type="Proteomes" id="UP000597444"/>
    </source>
</evidence>
<dbReference type="Proteomes" id="UP000597444">
    <property type="component" value="Unassembled WGS sequence"/>
</dbReference>
<dbReference type="InterPro" id="IPR043502">
    <property type="entry name" value="DNA/RNA_pol_sf"/>
</dbReference>
<dbReference type="RefSeq" id="WP_220211436.1">
    <property type="nucleotide sequence ID" value="NZ_BNJK01000003.1"/>
</dbReference>
<dbReference type="SMART" id="SM00474">
    <property type="entry name" value="35EXOc"/>
    <property type="match status" value="1"/>
</dbReference>
<keyword evidence="4" id="KW-0808">Transferase</keyword>
<evidence type="ECO:0000256" key="3">
    <source>
        <dbReference type="ARBA" id="ARBA00020311"/>
    </source>
</evidence>
<evidence type="ECO:0000256" key="1">
    <source>
        <dbReference type="ARBA" id="ARBA00007705"/>
    </source>
</evidence>
<dbReference type="InterPro" id="IPR012337">
    <property type="entry name" value="RNaseH-like_sf"/>
</dbReference>
<evidence type="ECO:0000256" key="4">
    <source>
        <dbReference type="ARBA" id="ARBA00022679"/>
    </source>
</evidence>
<dbReference type="PANTHER" id="PTHR10133:SF62">
    <property type="entry name" value="DNA POLYMERASE THETA"/>
    <property type="match status" value="1"/>
</dbReference>
<protein>
    <recommendedName>
        <fullName evidence="3">DNA polymerase I</fullName>
        <ecNumber evidence="2">2.7.7.7</ecNumber>
    </recommendedName>
</protein>
<dbReference type="GO" id="GO:0003677">
    <property type="term" value="F:DNA binding"/>
    <property type="evidence" value="ECO:0007669"/>
    <property type="project" value="InterPro"/>
</dbReference>
<keyword evidence="6" id="KW-0239">DNA-directed DNA polymerase</keyword>
<dbReference type="Gene3D" id="1.20.1060.10">
    <property type="entry name" value="Taq DNA Polymerase, Chain T, domain 4"/>
    <property type="match status" value="1"/>
</dbReference>
<keyword evidence="5" id="KW-0548">Nucleotidyltransferase</keyword>
<dbReference type="PRINTS" id="PR00868">
    <property type="entry name" value="DNAPOLI"/>
</dbReference>
<dbReference type="InterPro" id="IPR002562">
    <property type="entry name" value="3'-5'_exonuclease_dom"/>
</dbReference>
<evidence type="ECO:0000256" key="7">
    <source>
        <dbReference type="ARBA" id="ARBA00049244"/>
    </source>
</evidence>
<dbReference type="InterPro" id="IPR019760">
    <property type="entry name" value="DNA-dir_DNA_pol_A_CS"/>
</dbReference>
<dbReference type="SUPFAM" id="SSF53098">
    <property type="entry name" value="Ribonuclease H-like"/>
    <property type="match status" value="1"/>
</dbReference>
<dbReference type="EMBL" id="BNJK01000003">
    <property type="protein sequence ID" value="GHP00864.1"/>
    <property type="molecule type" value="Genomic_DNA"/>
</dbReference>
<comment type="similarity">
    <text evidence="1">Belongs to the DNA polymerase type-A family.</text>
</comment>
<sequence>MSITSFSAPIPGLARITQSASFLQDVAEIIKEREASTGPFAVDLETTGLHPQKDRVIAILLGTIGHVSILDMRPYYTLMEEEQAAWRASLLTLFAPSELVWIGHNLKFDWKFLAFHFGVKLKGIYDTMLAEQLLHGVGLHDHAISVSLQKTAARYGLSVTKEQRAWFPGLDSRPEEWHAPFPAAQLAYMVQDVEMAYQLYERQQPKIRELQLEAITALENEALPALAAMELQGVCIDATRWRAILARKRTRQEELEQKVHTVLGQALHTAYNVYQEAKRAEEKRLMQAYQRASGNSTWPAFLQAGLQQWQQAHSEVPAPPKEGINLASSVQLRAALAAIGIQVSSTREAEFERRATTHPIIADLVEWRRLEKFRSAFGENMLAKIDADGRLRTDYAQIGAVSGRIICSHPNLQQIPAKETNEEENLRSCFVAPPGSLILKADLSNIELRILAEVSRDPVMLRLFAEGRDLHAETAKMMFRLPPETDPKKHLYKGGISARTVAKTINFGLAYGMGAQGLANRIGCSIEDAKALVTAYFATYAGIAAWLRQAGQQAKKHGYAVTLAGRKRWFHFAFDEDGSQERSAKNHPIQGANADILKRALALLSEALPEGASLILAVHDELVIECREAVVCEVEALMKEMMVRACRHFLASVHIPAPDVIIAPYWKKDE</sequence>
<proteinExistence type="inferred from homology"/>
<dbReference type="GO" id="GO:0008408">
    <property type="term" value="F:3'-5' exonuclease activity"/>
    <property type="evidence" value="ECO:0007669"/>
    <property type="project" value="InterPro"/>
</dbReference>
<dbReference type="EC" id="2.7.7.7" evidence="2"/>
<dbReference type="GO" id="GO:0006302">
    <property type="term" value="P:double-strand break repair"/>
    <property type="evidence" value="ECO:0007669"/>
    <property type="project" value="TreeGrafter"/>
</dbReference>
<reference evidence="10" key="1">
    <citation type="submission" date="2020-10" db="EMBL/GenBank/DDBJ databases">
        <title>Taxonomic study of unclassified bacteria belonging to the class Ktedonobacteria.</title>
        <authorList>
            <person name="Yabe S."/>
            <person name="Wang C.M."/>
            <person name="Zheng Y."/>
            <person name="Sakai Y."/>
            <person name="Cavaletti L."/>
            <person name="Monciardini P."/>
            <person name="Donadio S."/>
        </authorList>
    </citation>
    <scope>NUCLEOTIDE SEQUENCE</scope>
    <source>
        <strain evidence="10">ID150040</strain>
    </source>
</reference>
<dbReference type="Pfam" id="PF00476">
    <property type="entry name" value="DNA_pol_A"/>
    <property type="match status" value="1"/>
</dbReference>
<dbReference type="Pfam" id="PF01612">
    <property type="entry name" value="DNA_pol_A_exo1"/>
    <property type="match status" value="1"/>
</dbReference>
<dbReference type="Gene3D" id="3.30.420.10">
    <property type="entry name" value="Ribonuclease H-like superfamily/Ribonuclease H"/>
    <property type="match status" value="1"/>
</dbReference>
<evidence type="ECO:0000259" key="8">
    <source>
        <dbReference type="SMART" id="SM00474"/>
    </source>
</evidence>
<dbReference type="Gene3D" id="3.30.70.370">
    <property type="match status" value="1"/>
</dbReference>
<comment type="caution">
    <text evidence="10">The sequence shown here is derived from an EMBL/GenBank/DDBJ whole genome shotgun (WGS) entry which is preliminary data.</text>
</comment>
<accession>A0A8J3IUI4</accession>
<name>A0A8J3IUI4_9CHLR</name>
<dbReference type="GO" id="GO:0006261">
    <property type="term" value="P:DNA-templated DNA replication"/>
    <property type="evidence" value="ECO:0007669"/>
    <property type="project" value="InterPro"/>
</dbReference>
<dbReference type="GO" id="GO:0003887">
    <property type="term" value="F:DNA-directed DNA polymerase activity"/>
    <property type="evidence" value="ECO:0007669"/>
    <property type="project" value="UniProtKB-KW"/>
</dbReference>
<evidence type="ECO:0000259" key="9">
    <source>
        <dbReference type="SMART" id="SM00482"/>
    </source>
</evidence>
<dbReference type="SMART" id="SM00482">
    <property type="entry name" value="POLAc"/>
    <property type="match status" value="1"/>
</dbReference>
<dbReference type="PANTHER" id="PTHR10133">
    <property type="entry name" value="DNA POLYMERASE I"/>
    <property type="match status" value="1"/>
</dbReference>
<comment type="catalytic activity">
    <reaction evidence="7">
        <text>DNA(n) + a 2'-deoxyribonucleoside 5'-triphosphate = DNA(n+1) + diphosphate</text>
        <dbReference type="Rhea" id="RHEA:22508"/>
        <dbReference type="Rhea" id="RHEA-COMP:17339"/>
        <dbReference type="Rhea" id="RHEA-COMP:17340"/>
        <dbReference type="ChEBI" id="CHEBI:33019"/>
        <dbReference type="ChEBI" id="CHEBI:61560"/>
        <dbReference type="ChEBI" id="CHEBI:173112"/>
        <dbReference type="EC" id="2.7.7.7"/>
    </reaction>
</comment>
<feature type="domain" description="DNA-directed DNA polymerase family A palm" evidence="9">
    <location>
        <begin position="423"/>
        <end position="630"/>
    </location>
</feature>
<evidence type="ECO:0000256" key="5">
    <source>
        <dbReference type="ARBA" id="ARBA00022695"/>
    </source>
</evidence>
<feature type="domain" description="3'-5' exonuclease" evidence="8">
    <location>
        <begin position="17"/>
        <end position="208"/>
    </location>
</feature>
<dbReference type="InterPro" id="IPR001098">
    <property type="entry name" value="DNA-dir_DNA_pol_A_palm_dom"/>
</dbReference>
<gene>
    <name evidence="10" type="ORF">KSF_109110</name>
</gene>
<organism evidence="10 11">
    <name type="scientific">Reticulibacter mediterranei</name>
    <dbReference type="NCBI Taxonomy" id="2778369"/>
    <lineage>
        <taxon>Bacteria</taxon>
        <taxon>Bacillati</taxon>
        <taxon>Chloroflexota</taxon>
        <taxon>Ktedonobacteria</taxon>
        <taxon>Ktedonobacterales</taxon>
        <taxon>Reticulibacteraceae</taxon>
        <taxon>Reticulibacter</taxon>
    </lineage>
</organism>
<dbReference type="SUPFAM" id="SSF56672">
    <property type="entry name" value="DNA/RNA polymerases"/>
    <property type="match status" value="1"/>
</dbReference>
<evidence type="ECO:0000256" key="6">
    <source>
        <dbReference type="ARBA" id="ARBA00022932"/>
    </source>
</evidence>
<dbReference type="PROSITE" id="PS00447">
    <property type="entry name" value="DNA_POLYMERASE_A"/>
    <property type="match status" value="1"/>
</dbReference>